<comment type="subcellular location">
    <subcellularLocation>
        <location evidence="1">Cell membrane</location>
    </subcellularLocation>
</comment>
<keyword evidence="1" id="KW-0749">Sporulation</keyword>
<organism evidence="4 5">
    <name type="scientific">Candidatus Pseudogracilibacillus intestinigallinarum</name>
    <dbReference type="NCBI Taxonomy" id="2838742"/>
    <lineage>
        <taxon>Bacteria</taxon>
        <taxon>Bacillati</taxon>
        <taxon>Bacillota</taxon>
        <taxon>Bacilli</taxon>
        <taxon>Bacillales</taxon>
        <taxon>Bacillaceae</taxon>
        <taxon>Pseudogracilibacillus</taxon>
    </lineage>
</organism>
<keyword evidence="1" id="KW-1003">Cell membrane</keyword>
<dbReference type="GO" id="GO:0004190">
    <property type="term" value="F:aspartic-type endopeptidase activity"/>
    <property type="evidence" value="ECO:0007669"/>
    <property type="project" value="UniProtKB-KW"/>
</dbReference>
<accession>A0A9D1TJZ0</accession>
<evidence type="ECO:0000256" key="3">
    <source>
        <dbReference type="SAM" id="Phobius"/>
    </source>
</evidence>
<reference evidence="4" key="1">
    <citation type="journal article" date="2021" name="PeerJ">
        <title>Extensive microbial diversity within the chicken gut microbiome revealed by metagenomics and culture.</title>
        <authorList>
            <person name="Gilroy R."/>
            <person name="Ravi A."/>
            <person name="Getino M."/>
            <person name="Pursley I."/>
            <person name="Horton D.L."/>
            <person name="Alikhan N.F."/>
            <person name="Baker D."/>
            <person name="Gharbi K."/>
            <person name="Hall N."/>
            <person name="Watson M."/>
            <person name="Adriaenssens E.M."/>
            <person name="Foster-Nyarko E."/>
            <person name="Jarju S."/>
            <person name="Secka A."/>
            <person name="Antonio M."/>
            <person name="Oren A."/>
            <person name="Chaudhuri R.R."/>
            <person name="La Ragione R."/>
            <person name="Hildebrand F."/>
            <person name="Pallen M.J."/>
        </authorList>
    </citation>
    <scope>NUCLEOTIDE SEQUENCE</scope>
    <source>
        <strain evidence="4">CHK169-2315</strain>
    </source>
</reference>
<dbReference type="GO" id="GO:0030435">
    <property type="term" value="P:sporulation resulting in formation of a cellular spore"/>
    <property type="evidence" value="ECO:0007669"/>
    <property type="project" value="UniProtKB-KW"/>
</dbReference>
<gene>
    <name evidence="4" type="ORF">H9895_03725</name>
</gene>
<keyword evidence="1" id="KW-0064">Aspartyl protease</keyword>
<dbReference type="AlphaFoldDB" id="A0A9D1TJZ0"/>
<keyword evidence="3" id="KW-1133">Transmembrane helix</keyword>
<comment type="similarity">
    <text evidence="1">Belongs to the peptidase U4 family.</text>
</comment>
<feature type="transmembrane region" description="Helical" evidence="3">
    <location>
        <begin position="37"/>
        <end position="55"/>
    </location>
</feature>
<dbReference type="Pfam" id="PF03419">
    <property type="entry name" value="Peptidase_U4"/>
    <property type="match status" value="1"/>
</dbReference>
<dbReference type="EMBL" id="DXHX01000050">
    <property type="protein sequence ID" value="HIV74173.1"/>
    <property type="molecule type" value="Genomic_DNA"/>
</dbReference>
<feature type="transmembrane region" description="Helical" evidence="3">
    <location>
        <begin position="88"/>
        <end position="106"/>
    </location>
</feature>
<feature type="transmembrane region" description="Helical" evidence="3">
    <location>
        <begin position="6"/>
        <end position="25"/>
    </location>
</feature>
<keyword evidence="1" id="KW-0378">Hydrolase</keyword>
<evidence type="ECO:0000256" key="2">
    <source>
        <dbReference type="PIRSR" id="PIRSR018571-1"/>
    </source>
</evidence>
<evidence type="ECO:0000313" key="5">
    <source>
        <dbReference type="Proteomes" id="UP000823937"/>
    </source>
</evidence>
<comment type="caution">
    <text evidence="4">The sequence shown here is derived from an EMBL/GenBank/DDBJ whole genome shotgun (WGS) entry which is preliminary data.</text>
</comment>
<keyword evidence="3" id="KW-0812">Transmembrane</keyword>
<dbReference type="InterPro" id="IPR005081">
    <property type="entry name" value="SpoIIGA"/>
</dbReference>
<keyword evidence="1" id="KW-0645">Protease</keyword>
<dbReference type="EC" id="3.4.23.-" evidence="1"/>
<dbReference type="GO" id="GO:0030436">
    <property type="term" value="P:asexual sporulation"/>
    <property type="evidence" value="ECO:0007669"/>
    <property type="project" value="InterPro"/>
</dbReference>
<reference evidence="4" key="2">
    <citation type="submission" date="2021-04" db="EMBL/GenBank/DDBJ databases">
        <authorList>
            <person name="Gilroy R."/>
        </authorList>
    </citation>
    <scope>NUCLEOTIDE SEQUENCE</scope>
    <source>
        <strain evidence="4">CHK169-2315</strain>
    </source>
</reference>
<dbReference type="Proteomes" id="UP000823937">
    <property type="component" value="Unassembled WGS sequence"/>
</dbReference>
<feature type="transmembrane region" description="Helical" evidence="3">
    <location>
        <begin position="61"/>
        <end position="81"/>
    </location>
</feature>
<evidence type="ECO:0000256" key="1">
    <source>
        <dbReference type="PIRNR" id="PIRNR018571"/>
    </source>
</evidence>
<comment type="subunit">
    <text evidence="1">Self-associates. Interacts with SigE. Interacts with SpoIIR.</text>
</comment>
<evidence type="ECO:0000313" key="4">
    <source>
        <dbReference type="EMBL" id="HIV74173.1"/>
    </source>
</evidence>
<comment type="function">
    <text evidence="1">Probable aspartic protease that is responsible for the proteolytic cleavage of the RNA polymerase sigma E factor (SigE/spoIIGB) to yield the active peptide in the mother cell during sporulation. Responds to a signal from the forespore that is triggered by the extracellular signal protein SpoIIR.</text>
</comment>
<protein>
    <recommendedName>
        <fullName evidence="1">Sporulation sigma-E factor-processing peptidase</fullName>
        <ecNumber evidence="1">3.4.23.-</ecNumber>
    </recommendedName>
    <alternativeName>
        <fullName evidence="1">Membrane-associated aspartic protease</fullName>
    </alternativeName>
    <alternativeName>
        <fullName evidence="1">Stage II sporulation protein GA</fullName>
    </alternativeName>
</protein>
<dbReference type="GO" id="GO:0006508">
    <property type="term" value="P:proteolysis"/>
    <property type="evidence" value="ECO:0007669"/>
    <property type="project" value="UniProtKB-KW"/>
</dbReference>
<feature type="transmembrane region" description="Helical" evidence="3">
    <location>
        <begin position="118"/>
        <end position="143"/>
    </location>
</feature>
<name>A0A9D1TJZ0_9BACI</name>
<dbReference type="PIRSF" id="PIRSF018571">
    <property type="entry name" value="SpoIIGA"/>
    <property type="match status" value="1"/>
</dbReference>
<dbReference type="GO" id="GO:0005886">
    <property type="term" value="C:plasma membrane"/>
    <property type="evidence" value="ECO:0007669"/>
    <property type="project" value="UniProtKB-SubCell"/>
</dbReference>
<sequence length="302" mass="34650">MEVIYIDVLLLLNLCFNGVLLYVTGKLAKQKILIKKWLLATVIATCYFMFDFFIVSSISSLLLNIVIAFVINYIMFGKIYLWKHVGLFYFLTFILGGMILAIHQFIPQSGKLQTYFLFVQNISGSTTSVTVLTIGLIIFILFVRWQMHAHIRTTFFQTFMYDIAIQMIGSTNTTRGFLDSGNQLLDPLTNKPVIIVEEAFLQSYFNPEEWDLFKHACMVHDLTLLPNDIRKSVQIVPFQGVQGVQDMLYTIQPKNITIYNKSEKYETDHVLIGVQFGTLSNEHGYQCLLHPDLLHIHVVQAA</sequence>
<proteinExistence type="inferred from homology"/>
<keyword evidence="1 3" id="KW-0472">Membrane</keyword>
<feature type="active site" evidence="2">
    <location>
        <position position="179"/>
    </location>
</feature>